<protein>
    <submittedName>
        <fullName evidence="4">Response regulator receiver protein</fullName>
    </submittedName>
</protein>
<evidence type="ECO:0000313" key="5">
    <source>
        <dbReference type="Proteomes" id="UP000197065"/>
    </source>
</evidence>
<dbReference type="EMBL" id="FYEH01000001">
    <property type="protein sequence ID" value="SNB54797.1"/>
    <property type="molecule type" value="Genomic_DNA"/>
</dbReference>
<keyword evidence="5" id="KW-1185">Reference proteome</keyword>
<gene>
    <name evidence="4" type="ORF">SAMN07250955_101443</name>
</gene>
<dbReference type="GO" id="GO:0000160">
    <property type="term" value="P:phosphorelay signal transduction system"/>
    <property type="evidence" value="ECO:0007669"/>
    <property type="project" value="InterPro"/>
</dbReference>
<keyword evidence="1 2" id="KW-0597">Phosphoprotein</keyword>
<feature type="domain" description="Response regulatory" evidence="3">
    <location>
        <begin position="27"/>
        <end position="144"/>
    </location>
</feature>
<dbReference type="InterPro" id="IPR001789">
    <property type="entry name" value="Sig_transdc_resp-reg_receiver"/>
</dbReference>
<proteinExistence type="predicted"/>
<dbReference type="InterPro" id="IPR050595">
    <property type="entry name" value="Bact_response_regulator"/>
</dbReference>
<name>A0A212Q6B6_9PROT</name>
<dbReference type="PROSITE" id="PS50110">
    <property type="entry name" value="RESPONSE_REGULATORY"/>
    <property type="match status" value="1"/>
</dbReference>
<dbReference type="AlphaFoldDB" id="A0A212Q6B6"/>
<evidence type="ECO:0000259" key="3">
    <source>
        <dbReference type="PROSITE" id="PS50110"/>
    </source>
</evidence>
<feature type="modified residue" description="4-aspartylphosphate" evidence="2">
    <location>
        <position position="77"/>
    </location>
</feature>
<evidence type="ECO:0000256" key="1">
    <source>
        <dbReference type="ARBA" id="ARBA00022553"/>
    </source>
</evidence>
<dbReference type="Proteomes" id="UP000197065">
    <property type="component" value="Unassembled WGS sequence"/>
</dbReference>
<sequence length="147" mass="16139">MSEPVWIKAGLAAPRKESPVQFDKNMPVLIVDDYKTMLRIVRNLLKQIDLADVDEATDGGMAYSMMKARPYGLVISDWNMVPVTGLELLQKVRADSDLKHTPFIMVTAESKTENVIAAKAAGVSNYIVKPFNAETLRAKIAAVMSAA</sequence>
<evidence type="ECO:0000313" key="4">
    <source>
        <dbReference type="EMBL" id="SNB54797.1"/>
    </source>
</evidence>
<organism evidence="4 5">
    <name type="scientific">Arboricoccus pini</name>
    <dbReference type="NCBI Taxonomy" id="1963835"/>
    <lineage>
        <taxon>Bacteria</taxon>
        <taxon>Pseudomonadati</taxon>
        <taxon>Pseudomonadota</taxon>
        <taxon>Alphaproteobacteria</taxon>
        <taxon>Geminicoccales</taxon>
        <taxon>Geminicoccaceae</taxon>
        <taxon>Arboricoccus</taxon>
    </lineage>
</organism>
<dbReference type="Gene3D" id="3.40.50.2300">
    <property type="match status" value="1"/>
</dbReference>
<dbReference type="InterPro" id="IPR011006">
    <property type="entry name" value="CheY-like_superfamily"/>
</dbReference>
<dbReference type="Pfam" id="PF00072">
    <property type="entry name" value="Response_reg"/>
    <property type="match status" value="1"/>
</dbReference>
<dbReference type="PANTHER" id="PTHR44591">
    <property type="entry name" value="STRESS RESPONSE REGULATOR PROTEIN 1"/>
    <property type="match status" value="1"/>
</dbReference>
<dbReference type="SMART" id="SM00448">
    <property type="entry name" value="REC"/>
    <property type="match status" value="1"/>
</dbReference>
<dbReference type="PANTHER" id="PTHR44591:SF3">
    <property type="entry name" value="RESPONSE REGULATORY DOMAIN-CONTAINING PROTEIN"/>
    <property type="match status" value="1"/>
</dbReference>
<accession>A0A212Q6B6</accession>
<reference evidence="4 5" key="1">
    <citation type="submission" date="2017-06" db="EMBL/GenBank/DDBJ databases">
        <authorList>
            <person name="Kim H.J."/>
            <person name="Triplett B.A."/>
        </authorList>
    </citation>
    <scope>NUCLEOTIDE SEQUENCE [LARGE SCALE GENOMIC DNA]</scope>
    <source>
        <strain evidence="4 5">B29T1</strain>
    </source>
</reference>
<dbReference type="SUPFAM" id="SSF52172">
    <property type="entry name" value="CheY-like"/>
    <property type="match status" value="1"/>
</dbReference>
<evidence type="ECO:0000256" key="2">
    <source>
        <dbReference type="PROSITE-ProRule" id="PRU00169"/>
    </source>
</evidence>